<keyword evidence="9" id="KW-1185">Reference proteome</keyword>
<dbReference type="EMBL" id="CP012159">
    <property type="protein sequence ID" value="AKT42800.1"/>
    <property type="molecule type" value="Genomic_DNA"/>
</dbReference>
<dbReference type="PRINTS" id="PR00974">
    <property type="entry name" value="RIBOSOMALS18"/>
</dbReference>
<keyword evidence="5" id="KW-0699">rRNA-binding</keyword>
<dbReference type="NCBIfam" id="TIGR00165">
    <property type="entry name" value="S18"/>
    <property type="match status" value="1"/>
</dbReference>
<dbReference type="PANTHER" id="PTHR13479:SF40">
    <property type="entry name" value="SMALL RIBOSOMAL SUBUNIT PROTEIN BS18M"/>
    <property type="match status" value="1"/>
</dbReference>
<dbReference type="GO" id="GO:0003735">
    <property type="term" value="F:structural constituent of ribosome"/>
    <property type="evidence" value="ECO:0007669"/>
    <property type="project" value="InterPro"/>
</dbReference>
<evidence type="ECO:0000256" key="3">
    <source>
        <dbReference type="ARBA" id="ARBA00023274"/>
    </source>
</evidence>
<dbReference type="InterPro" id="IPR036870">
    <property type="entry name" value="Ribosomal_bS18_sf"/>
</dbReference>
<keyword evidence="3 5" id="KW-0687">Ribonucleoprotein</keyword>
<proteinExistence type="inferred from homology"/>
<dbReference type="Gene3D" id="4.10.640.10">
    <property type="entry name" value="Ribosomal protein S18"/>
    <property type="match status" value="1"/>
</dbReference>
<comment type="similarity">
    <text evidence="1 5 6">Belongs to the bacterial ribosomal protein bS18 family.</text>
</comment>
<evidence type="ECO:0000313" key="9">
    <source>
        <dbReference type="Proteomes" id="UP000067626"/>
    </source>
</evidence>
<dbReference type="RefSeq" id="WP_050434369.1">
    <property type="nucleotide sequence ID" value="NZ_CP012159.1"/>
</dbReference>
<dbReference type="HAMAP" id="MF_00270">
    <property type="entry name" value="Ribosomal_bS18"/>
    <property type="match status" value="1"/>
</dbReference>
<dbReference type="AlphaFoldDB" id="A0A0K1EPF5"/>
<keyword evidence="2 5" id="KW-0689">Ribosomal protein</keyword>
<protein>
    <recommendedName>
        <fullName evidence="4 5">Small ribosomal subunit protein bS18</fullName>
    </recommendedName>
</protein>
<evidence type="ECO:0000256" key="6">
    <source>
        <dbReference type="RuleBase" id="RU003910"/>
    </source>
</evidence>
<evidence type="ECO:0000256" key="5">
    <source>
        <dbReference type="HAMAP-Rule" id="MF_00270"/>
    </source>
</evidence>
<dbReference type="KEGG" id="ccro:CMC5_070270"/>
<dbReference type="GO" id="GO:0022627">
    <property type="term" value="C:cytosolic small ribosomal subunit"/>
    <property type="evidence" value="ECO:0007669"/>
    <property type="project" value="TreeGrafter"/>
</dbReference>
<evidence type="ECO:0000256" key="1">
    <source>
        <dbReference type="ARBA" id="ARBA00005589"/>
    </source>
</evidence>
<comment type="subunit">
    <text evidence="5">Part of the 30S ribosomal subunit. Forms a tight heterodimer with protein bS6.</text>
</comment>
<dbReference type="InterPro" id="IPR001648">
    <property type="entry name" value="Ribosomal_bS18"/>
</dbReference>
<feature type="compositionally biased region" description="Polar residues" evidence="7">
    <location>
        <begin position="1"/>
        <end position="14"/>
    </location>
</feature>
<dbReference type="PROSITE" id="PS00057">
    <property type="entry name" value="RIBOSOMAL_S18"/>
    <property type="match status" value="1"/>
</dbReference>
<accession>A0A0K1EPF5</accession>
<dbReference type="SUPFAM" id="SSF46911">
    <property type="entry name" value="Ribosomal protein S18"/>
    <property type="match status" value="1"/>
</dbReference>
<dbReference type="GO" id="GO:0070181">
    <property type="term" value="F:small ribosomal subunit rRNA binding"/>
    <property type="evidence" value="ECO:0007669"/>
    <property type="project" value="TreeGrafter"/>
</dbReference>
<sequence>MNTRGSDIGRNSSADYDDREYGRTPDLNADAPGRRRTGKKRVCRYCADKALVIDYKDPQALKYFISERGKVVPRRISGNCARHQRKVTLAIQRARNIALLPFTVSA</sequence>
<evidence type="ECO:0000256" key="2">
    <source>
        <dbReference type="ARBA" id="ARBA00022980"/>
    </source>
</evidence>
<organism evidence="8 9">
    <name type="scientific">Chondromyces crocatus</name>
    <dbReference type="NCBI Taxonomy" id="52"/>
    <lineage>
        <taxon>Bacteria</taxon>
        <taxon>Pseudomonadati</taxon>
        <taxon>Myxococcota</taxon>
        <taxon>Polyangia</taxon>
        <taxon>Polyangiales</taxon>
        <taxon>Polyangiaceae</taxon>
        <taxon>Chondromyces</taxon>
    </lineage>
</organism>
<dbReference type="STRING" id="52.CMC5_070270"/>
<dbReference type="OrthoDB" id="9812008at2"/>
<comment type="function">
    <text evidence="5">Binds as a heterodimer with protein bS6 to the central domain of the 16S rRNA, where it helps stabilize the platform of the 30S subunit.</text>
</comment>
<dbReference type="Proteomes" id="UP000067626">
    <property type="component" value="Chromosome"/>
</dbReference>
<dbReference type="InterPro" id="IPR018275">
    <property type="entry name" value="Ribosomal_bS18_CS"/>
</dbReference>
<gene>
    <name evidence="5 8" type="primary">rpsR</name>
    <name evidence="8" type="ORF">CMC5_070270</name>
</gene>
<dbReference type="PATRIC" id="fig|52.7.peg.7713"/>
<evidence type="ECO:0000313" key="8">
    <source>
        <dbReference type="EMBL" id="AKT42800.1"/>
    </source>
</evidence>
<dbReference type="PANTHER" id="PTHR13479">
    <property type="entry name" value="30S RIBOSOMAL PROTEIN S18"/>
    <property type="match status" value="1"/>
</dbReference>
<dbReference type="Pfam" id="PF01084">
    <property type="entry name" value="Ribosomal_S18"/>
    <property type="match status" value="1"/>
</dbReference>
<evidence type="ECO:0000256" key="4">
    <source>
        <dbReference type="ARBA" id="ARBA00035141"/>
    </source>
</evidence>
<keyword evidence="5" id="KW-0694">RNA-binding</keyword>
<evidence type="ECO:0000256" key="7">
    <source>
        <dbReference type="SAM" id="MobiDB-lite"/>
    </source>
</evidence>
<reference evidence="8 9" key="1">
    <citation type="submission" date="2015-07" db="EMBL/GenBank/DDBJ databases">
        <title>Genome analysis of myxobacterium Chondromyces crocatus Cm c5 reveals a high potential for natural compound synthesis and the genetic basis for the loss of fruiting body formation.</title>
        <authorList>
            <person name="Zaburannyi N."/>
            <person name="Bunk B."/>
            <person name="Maier J."/>
            <person name="Overmann J."/>
            <person name="Mueller R."/>
        </authorList>
    </citation>
    <scope>NUCLEOTIDE SEQUENCE [LARGE SCALE GENOMIC DNA]</scope>
    <source>
        <strain evidence="8 9">Cm c5</strain>
    </source>
</reference>
<feature type="region of interest" description="Disordered" evidence="7">
    <location>
        <begin position="1"/>
        <end position="39"/>
    </location>
</feature>
<dbReference type="GO" id="GO:0006412">
    <property type="term" value="P:translation"/>
    <property type="evidence" value="ECO:0007669"/>
    <property type="project" value="UniProtKB-UniRule"/>
</dbReference>
<name>A0A0K1EPF5_CHOCO</name>